<feature type="region of interest" description="Disordered" evidence="1">
    <location>
        <begin position="1"/>
        <end position="132"/>
    </location>
</feature>
<evidence type="ECO:0000313" key="3">
    <source>
        <dbReference type="EMBL" id="MFA1542898.1"/>
    </source>
</evidence>
<keyword evidence="2" id="KW-0812">Transmembrane</keyword>
<feature type="compositionally biased region" description="Low complexity" evidence="1">
    <location>
        <begin position="112"/>
        <end position="128"/>
    </location>
</feature>
<feature type="compositionally biased region" description="Low complexity" evidence="1">
    <location>
        <begin position="183"/>
        <end position="195"/>
    </location>
</feature>
<keyword evidence="2" id="KW-1133">Transmembrane helix</keyword>
<feature type="non-terminal residue" evidence="3">
    <location>
        <position position="1"/>
    </location>
</feature>
<evidence type="ECO:0008006" key="5">
    <source>
        <dbReference type="Google" id="ProtNLM"/>
    </source>
</evidence>
<gene>
    <name evidence="3" type="ORF">SM611_28535</name>
</gene>
<proteinExistence type="predicted"/>
<comment type="caution">
    <text evidence="3">The sequence shown here is derived from an EMBL/GenBank/DDBJ whole genome shotgun (WGS) entry which is preliminary data.</text>
</comment>
<organism evidence="3 4">
    <name type="scientific">Actinomadura monticuli</name>
    <dbReference type="NCBI Taxonomy" id="3097367"/>
    <lineage>
        <taxon>Bacteria</taxon>
        <taxon>Bacillati</taxon>
        <taxon>Actinomycetota</taxon>
        <taxon>Actinomycetes</taxon>
        <taxon>Streptosporangiales</taxon>
        <taxon>Thermomonosporaceae</taxon>
        <taxon>Actinomadura</taxon>
    </lineage>
</organism>
<feature type="compositionally biased region" description="Basic and acidic residues" evidence="1">
    <location>
        <begin position="76"/>
        <end position="85"/>
    </location>
</feature>
<feature type="region of interest" description="Disordered" evidence="1">
    <location>
        <begin position="177"/>
        <end position="200"/>
    </location>
</feature>
<accession>A0ABV4QIA1</accession>
<dbReference type="Proteomes" id="UP001569963">
    <property type="component" value="Unassembled WGS sequence"/>
</dbReference>
<keyword evidence="4" id="KW-1185">Reference proteome</keyword>
<evidence type="ECO:0000313" key="4">
    <source>
        <dbReference type="Proteomes" id="UP001569963"/>
    </source>
</evidence>
<name>A0ABV4QIA1_9ACTN</name>
<evidence type="ECO:0000256" key="2">
    <source>
        <dbReference type="SAM" id="Phobius"/>
    </source>
</evidence>
<evidence type="ECO:0000256" key="1">
    <source>
        <dbReference type="SAM" id="MobiDB-lite"/>
    </source>
</evidence>
<feature type="compositionally biased region" description="Low complexity" evidence="1">
    <location>
        <begin position="63"/>
        <end position="75"/>
    </location>
</feature>
<reference evidence="3 4" key="1">
    <citation type="submission" date="2023-11" db="EMBL/GenBank/DDBJ databases">
        <title>Actinomadura monticuli sp. nov., isolated from volcanic ash.</title>
        <authorList>
            <person name="Lee S.D."/>
            <person name="Yang H."/>
            <person name="Kim I.S."/>
        </authorList>
    </citation>
    <scope>NUCLEOTIDE SEQUENCE [LARGE SCALE GENOMIC DNA]</scope>
    <source>
        <strain evidence="3 4">DLS-62</strain>
    </source>
</reference>
<sequence length="376" mass="38544">GAPVSRQGRGRPAPRRTPPARAGGPRRGTPPRRPAPRRERPAPPPPEPQYDEWPYEGERYEGEPYGAEPYGGVPYEDPRYGDGHEAASPSGPRGGKPKRPGKAKRPQKAAKAKQAGGAKRAGKAKQAGRSGGLGPRLYFGAAAVLGAFLLLGAAGVVLLRGGNGPAPEHAADAKIGTPAGNGPSPVSYSSSPSTSAYGGIASRSADPGPLTIGEVFPAEAATLSVPGGKAKVRLRAKRLDGDCAAAVWGGSVGAELGRGGCTQAARGIYSDPRHGYALAVAVFNLNAAADADRFVERLEHTIGAGFVLPLEAPRPLDGFGRGFGMARGLAMGHFAVVSWAQRLDGKGDETDETLLSLLIEGGKSPAVLGRAARASD</sequence>
<dbReference type="RefSeq" id="WP_371953383.1">
    <property type="nucleotide sequence ID" value="NZ_JAXCEI010000015.1"/>
</dbReference>
<feature type="transmembrane region" description="Helical" evidence="2">
    <location>
        <begin position="137"/>
        <end position="159"/>
    </location>
</feature>
<protein>
    <recommendedName>
        <fullName evidence="5">Serine/threonine protein kinase</fullName>
    </recommendedName>
</protein>
<feature type="compositionally biased region" description="Basic residues" evidence="1">
    <location>
        <begin position="95"/>
        <end position="111"/>
    </location>
</feature>
<dbReference type="EMBL" id="JAXCEI010000015">
    <property type="protein sequence ID" value="MFA1542898.1"/>
    <property type="molecule type" value="Genomic_DNA"/>
</dbReference>
<keyword evidence="2" id="KW-0472">Membrane</keyword>